<dbReference type="HOGENOM" id="CLU_668632_0_0_6"/>
<dbReference type="PATRIC" id="fig|932677.3.peg.1843"/>
<dbReference type="GO" id="GO:0003995">
    <property type="term" value="F:acyl-CoA dehydrogenase activity"/>
    <property type="evidence" value="ECO:0007669"/>
    <property type="project" value="InterPro"/>
</dbReference>
<gene>
    <name evidence="2" type="ordered locus">PAJ_1582</name>
</gene>
<evidence type="ECO:0008006" key="4">
    <source>
        <dbReference type="Google" id="ProtNLM"/>
    </source>
</evidence>
<organism evidence="2 3">
    <name type="scientific">Pantoea ananatis (strain AJ13355)</name>
    <dbReference type="NCBI Taxonomy" id="932677"/>
    <lineage>
        <taxon>Bacteria</taxon>
        <taxon>Pseudomonadati</taxon>
        <taxon>Pseudomonadota</taxon>
        <taxon>Gammaproteobacteria</taxon>
        <taxon>Enterobacterales</taxon>
        <taxon>Erwiniaceae</taxon>
        <taxon>Pantoea</taxon>
    </lineage>
</organism>
<reference evidence="3" key="1">
    <citation type="journal article" date="2012" name="Appl. Microbiol. Biotechnol.">
        <title>The complete genome sequence of Pantoea ananatis AJ13355, an organism with great biotechnological potential.</title>
        <authorList>
            <person name="Hara Y."/>
            <person name="Kadotani N."/>
            <person name="Izui H."/>
            <person name="Katashkina J.I."/>
            <person name="Kuvaeva T.M."/>
            <person name="Andreeva I.G."/>
            <person name="Golubeva L.I."/>
            <person name="Malko D.B."/>
            <person name="Makeev V.J."/>
            <person name="Mashko S.V."/>
            <person name="Kozlov Y.I."/>
        </authorList>
    </citation>
    <scope>NUCLEOTIDE SEQUENCE [LARGE SCALE GENOMIC DNA]</scope>
    <source>
        <strain evidence="3">AJ13355</strain>
    </source>
</reference>
<dbReference type="Pfam" id="PF05893">
    <property type="entry name" value="LuxC"/>
    <property type="match status" value="1"/>
</dbReference>
<dbReference type="KEGG" id="paj:PAJ_1582"/>
<evidence type="ECO:0000313" key="3">
    <source>
        <dbReference type="Proteomes" id="UP000006690"/>
    </source>
</evidence>
<accession>A0A0H3L4A8</accession>
<evidence type="ECO:0000256" key="1">
    <source>
        <dbReference type="ARBA" id="ARBA00022857"/>
    </source>
</evidence>
<sequence length="410" mass="46021">MLRSEDAVIPMADKFEQVTFLIGDAQRLAMLNKVPAYKPFAPEIMGFIDTFSQYLFQLPDVKQWSDVASLAFWCRPASLRQMQSRYAGLEHRLGRGAAFHIAPANVAVNFAYSLLVGLLAGNANVVRLPGKDFVQISMICTALRQALNDHPHIAPYIVLVRYDKQKDVNDALSLLCQTRLIWGGDNTIAMLRQSPLGPRALDITFANRHSFCVIGAQGYLDAVNKERIASDFYNDTLHSDQNACSSPGLVVWLGENAEIREQAQRIFWKHFDRIVQERYTLQAASAVQKLTQFCLLSAQVDGVKRYPLSHNRLMRVELPALSSESLSHSGTCGYFLEYQINTLCEILPLCSGTCQTLSYYGMESAALAEFIMAYRPAGVDRLVEIGQALQFTLQWDGFDLIYMLTRIVNV</sequence>
<dbReference type="AlphaFoldDB" id="A0A0H3L4A8"/>
<dbReference type="Proteomes" id="UP000006690">
    <property type="component" value="Chromosome"/>
</dbReference>
<evidence type="ECO:0000313" key="2">
    <source>
        <dbReference type="EMBL" id="BAK11662.1"/>
    </source>
</evidence>
<dbReference type="InterPro" id="IPR008670">
    <property type="entry name" value="CoA_reduct_LuxC"/>
</dbReference>
<dbReference type="GO" id="GO:0008218">
    <property type="term" value="P:bioluminescence"/>
    <property type="evidence" value="ECO:0007669"/>
    <property type="project" value="InterPro"/>
</dbReference>
<dbReference type="EMBL" id="AP012032">
    <property type="protein sequence ID" value="BAK11662.1"/>
    <property type="molecule type" value="Genomic_DNA"/>
</dbReference>
<dbReference type="OrthoDB" id="580775at2"/>
<proteinExistence type="predicted"/>
<protein>
    <recommendedName>
        <fullName evidence="4">Long-chain-fatty-acyl-CoA reductase</fullName>
    </recommendedName>
</protein>
<name>A0A0H3L4A8_PANAA</name>
<dbReference type="eggNOG" id="COG1012">
    <property type="taxonomic scope" value="Bacteria"/>
</dbReference>
<keyword evidence="1" id="KW-0521">NADP</keyword>